<feature type="domain" description="Bacterial type II secretion system protein E" evidence="4">
    <location>
        <begin position="212"/>
        <end position="226"/>
    </location>
</feature>
<proteinExistence type="inferred from homology"/>
<comment type="similarity">
    <text evidence="1">Belongs to the GSP E family.</text>
</comment>
<gene>
    <name evidence="5" type="ORF">EZJ58_4795</name>
</gene>
<evidence type="ECO:0000256" key="2">
    <source>
        <dbReference type="ARBA" id="ARBA00022741"/>
    </source>
</evidence>
<dbReference type="PANTHER" id="PTHR30258">
    <property type="entry name" value="TYPE II SECRETION SYSTEM PROTEIN GSPE-RELATED"/>
    <property type="match status" value="1"/>
</dbReference>
<dbReference type="Gene3D" id="3.30.450.90">
    <property type="match status" value="1"/>
</dbReference>
<evidence type="ECO:0000256" key="3">
    <source>
        <dbReference type="ARBA" id="ARBA00022840"/>
    </source>
</evidence>
<organism evidence="5 6">
    <name type="scientific">Sodalis ligni</name>
    <dbReference type="NCBI Taxonomy" id="2697027"/>
    <lineage>
        <taxon>Bacteria</taxon>
        <taxon>Pseudomonadati</taxon>
        <taxon>Pseudomonadota</taxon>
        <taxon>Gammaproteobacteria</taxon>
        <taxon>Enterobacterales</taxon>
        <taxon>Bruguierivoracaceae</taxon>
        <taxon>Sodalis</taxon>
    </lineage>
</organism>
<comment type="caution">
    <text evidence="5">The sequence shown here is derived from an EMBL/GenBank/DDBJ whole genome shotgun (WGS) entry which is preliminary data.</text>
</comment>
<evidence type="ECO:0000259" key="4">
    <source>
        <dbReference type="PROSITE" id="PS00662"/>
    </source>
</evidence>
<dbReference type="InterPro" id="IPR027417">
    <property type="entry name" value="P-loop_NTPase"/>
</dbReference>
<protein>
    <submittedName>
        <fullName evidence="5">Protein transport protein HofB</fullName>
    </submittedName>
</protein>
<dbReference type="RefSeq" id="WP_132926009.1">
    <property type="nucleotide sequence ID" value="NZ_SJOI01000001.1"/>
</dbReference>
<dbReference type="OrthoDB" id="9804785at2"/>
<keyword evidence="6" id="KW-1185">Reference proteome</keyword>
<keyword evidence="2" id="KW-0547">Nucleotide-binding</keyword>
<sequence>MIAAHDTPVQLEDYIEGLLGEAAASRASDIHIEPCPSSEYRVRFRIDGLLRKYGFCVPALAARLVVGLKMMAGMDIAERRLPQDGQLSFGKPDSGHSCRVATLPTLWGEKLVLRLLRRETGGLTLENLGMPSALRRQFLRRLQQPQGLVLFTGPTGSGKTMTLYSAIQALDRHRLNICSVEDPVEIPLADIAQCQVNRKARLDFPVLLRALLRQDPDVIMVGEIRDAETAEIAINAAQTGHLVLSTLHTLTAADVPQRLRQLGVDPARIGPVLRLVMAQRLVRRLCPACRKETASGAARPREDFMPVQSWRAVGCNQCHEGYNGRHGVFHLSSGELLPDSARAQTESPKRPDGLWRAGLALVAQGVTTVEELRRVLGEPA</sequence>
<evidence type="ECO:0000313" key="6">
    <source>
        <dbReference type="Proteomes" id="UP000294555"/>
    </source>
</evidence>
<dbReference type="GO" id="GO:0005524">
    <property type="term" value="F:ATP binding"/>
    <property type="evidence" value="ECO:0007669"/>
    <property type="project" value="UniProtKB-KW"/>
</dbReference>
<dbReference type="PROSITE" id="PS00662">
    <property type="entry name" value="T2SP_E"/>
    <property type="match status" value="1"/>
</dbReference>
<keyword evidence="3" id="KW-0067">ATP-binding</keyword>
<dbReference type="EMBL" id="SJOI01000001">
    <property type="protein sequence ID" value="TCL06529.1"/>
    <property type="molecule type" value="Genomic_DNA"/>
</dbReference>
<name>A0A4R1NHP0_9GAMM</name>
<dbReference type="Proteomes" id="UP000294555">
    <property type="component" value="Unassembled WGS sequence"/>
</dbReference>
<dbReference type="AlphaFoldDB" id="A0A4R1NHP0"/>
<dbReference type="Pfam" id="PF00437">
    <property type="entry name" value="T2SSE"/>
    <property type="match status" value="1"/>
</dbReference>
<dbReference type="GO" id="GO:0005886">
    <property type="term" value="C:plasma membrane"/>
    <property type="evidence" value="ECO:0007669"/>
    <property type="project" value="TreeGrafter"/>
</dbReference>
<evidence type="ECO:0000313" key="5">
    <source>
        <dbReference type="EMBL" id="TCL06529.1"/>
    </source>
</evidence>
<evidence type="ECO:0000256" key="1">
    <source>
        <dbReference type="ARBA" id="ARBA00006611"/>
    </source>
</evidence>
<dbReference type="GO" id="GO:0016887">
    <property type="term" value="F:ATP hydrolysis activity"/>
    <property type="evidence" value="ECO:0007669"/>
    <property type="project" value="TreeGrafter"/>
</dbReference>
<reference evidence="5 6" key="1">
    <citation type="submission" date="2019-02" db="EMBL/GenBank/DDBJ databases">
        <title>Investigation of anaerobic lignin degradation for improved lignocellulosic biofuels.</title>
        <authorList>
            <person name="Deangelis K."/>
        </authorList>
    </citation>
    <scope>NUCLEOTIDE SEQUENCE [LARGE SCALE GENOMIC DNA]</scope>
    <source>
        <strain evidence="5 6">159R</strain>
    </source>
</reference>
<dbReference type="InterPro" id="IPR001482">
    <property type="entry name" value="T2SS/T4SS_dom"/>
</dbReference>
<accession>A0A4R1NHP0</accession>
<dbReference type="PANTHER" id="PTHR30258:SF1">
    <property type="entry name" value="PROTEIN TRANSPORT PROTEIN HOFB HOMOLOG"/>
    <property type="match status" value="1"/>
</dbReference>
<dbReference type="Gene3D" id="3.40.50.300">
    <property type="entry name" value="P-loop containing nucleotide triphosphate hydrolases"/>
    <property type="match status" value="1"/>
</dbReference>
<dbReference type="SUPFAM" id="SSF52540">
    <property type="entry name" value="P-loop containing nucleoside triphosphate hydrolases"/>
    <property type="match status" value="1"/>
</dbReference>
<dbReference type="CDD" id="cd01129">
    <property type="entry name" value="PulE-GspE-like"/>
    <property type="match status" value="1"/>
</dbReference>